<evidence type="ECO:0000256" key="1">
    <source>
        <dbReference type="ARBA" id="ARBA00004167"/>
    </source>
</evidence>
<proteinExistence type="predicted"/>
<feature type="chain" id="PRO_5041419474" description="Wall-associated receptor kinase galacturonan-binding domain-containing protein" evidence="3">
    <location>
        <begin position="29"/>
        <end position="256"/>
    </location>
</feature>
<keyword evidence="2 3" id="KW-0732">Signal</keyword>
<name>A0AA41V6T0_PAPNU</name>
<dbReference type="EMBL" id="JAJJMA010059283">
    <property type="protein sequence ID" value="MCL7026628.1"/>
    <property type="molecule type" value="Genomic_DNA"/>
</dbReference>
<dbReference type="Pfam" id="PF13947">
    <property type="entry name" value="GUB_WAK_bind"/>
    <property type="match status" value="1"/>
</dbReference>
<evidence type="ECO:0000259" key="4">
    <source>
        <dbReference type="Pfam" id="PF13947"/>
    </source>
</evidence>
<dbReference type="GO" id="GO:0016020">
    <property type="term" value="C:membrane"/>
    <property type="evidence" value="ECO:0007669"/>
    <property type="project" value="UniProtKB-SubCell"/>
</dbReference>
<dbReference type="AlphaFoldDB" id="A0AA41V6T0"/>
<feature type="non-terminal residue" evidence="5">
    <location>
        <position position="256"/>
    </location>
</feature>
<evidence type="ECO:0000256" key="2">
    <source>
        <dbReference type="ARBA" id="ARBA00022729"/>
    </source>
</evidence>
<dbReference type="InterPro" id="IPR025287">
    <property type="entry name" value="WAK_GUB"/>
</dbReference>
<keyword evidence="6" id="KW-1185">Reference proteome</keyword>
<organism evidence="5 6">
    <name type="scientific">Papaver nudicaule</name>
    <name type="common">Iceland poppy</name>
    <dbReference type="NCBI Taxonomy" id="74823"/>
    <lineage>
        <taxon>Eukaryota</taxon>
        <taxon>Viridiplantae</taxon>
        <taxon>Streptophyta</taxon>
        <taxon>Embryophyta</taxon>
        <taxon>Tracheophyta</taxon>
        <taxon>Spermatophyta</taxon>
        <taxon>Magnoliopsida</taxon>
        <taxon>Ranunculales</taxon>
        <taxon>Papaveraceae</taxon>
        <taxon>Papaveroideae</taxon>
        <taxon>Papaver</taxon>
    </lineage>
</organism>
<dbReference type="PANTHER" id="PTHR33491">
    <property type="entry name" value="OSJNBA0016N04.9 PROTEIN"/>
    <property type="match status" value="1"/>
</dbReference>
<evidence type="ECO:0000313" key="6">
    <source>
        <dbReference type="Proteomes" id="UP001177140"/>
    </source>
</evidence>
<dbReference type="GO" id="GO:0030247">
    <property type="term" value="F:polysaccharide binding"/>
    <property type="evidence" value="ECO:0007669"/>
    <property type="project" value="InterPro"/>
</dbReference>
<comment type="subcellular location">
    <subcellularLocation>
        <location evidence="1">Membrane</location>
        <topology evidence="1">Single-pass membrane protein</topology>
    </subcellularLocation>
</comment>
<gene>
    <name evidence="5" type="ORF">MKW94_002657</name>
</gene>
<accession>A0AA41V6T0</accession>
<dbReference type="Proteomes" id="UP001177140">
    <property type="component" value="Unassembled WGS sequence"/>
</dbReference>
<sequence length="256" mass="27846">MFRHVMIFSSLLMISMSLFSSLSSSAESSGFLQAKPGCEAKCGNVTIPYPFGIGDGCSMSGEDEFGDTGKFVYRIICNSSFNPPKPFINANGDKFEVLSISDTEVRIKNSFTEILCIDNSGEYLFNGHEEGNGTLNLFDTPFIVSYTKNSLFGIGCGIGLVATYIAYDEFGLDVVDGKRECESSCEIKENMINTFCNTTGYICCETAIPKGLKIVHAGVPVFGNPLMEYLNNSCSFALLSEVGQYSFNPLDLTIKG</sequence>
<comment type="caution">
    <text evidence="5">The sequence shown here is derived from an EMBL/GenBank/DDBJ whole genome shotgun (WGS) entry which is preliminary data.</text>
</comment>
<feature type="domain" description="Wall-associated receptor kinase galacturonan-binding" evidence="4">
    <location>
        <begin position="38"/>
        <end position="105"/>
    </location>
</feature>
<reference evidence="5" key="1">
    <citation type="submission" date="2022-03" db="EMBL/GenBank/DDBJ databases">
        <title>A functionally conserved STORR gene fusion in Papaver species that diverged 16.8 million years ago.</title>
        <authorList>
            <person name="Catania T."/>
        </authorList>
    </citation>
    <scope>NUCLEOTIDE SEQUENCE</scope>
    <source>
        <strain evidence="5">S-191538</strain>
    </source>
</reference>
<protein>
    <recommendedName>
        <fullName evidence="4">Wall-associated receptor kinase galacturonan-binding domain-containing protein</fullName>
    </recommendedName>
</protein>
<evidence type="ECO:0000313" key="5">
    <source>
        <dbReference type="EMBL" id="MCL7026628.1"/>
    </source>
</evidence>
<evidence type="ECO:0000256" key="3">
    <source>
        <dbReference type="SAM" id="SignalP"/>
    </source>
</evidence>
<feature type="signal peptide" evidence="3">
    <location>
        <begin position="1"/>
        <end position="28"/>
    </location>
</feature>